<sequence length="84" mass="9552">MMITCKKASELIDKEAEVGISMGEKVQLSFHTFICKACKQYRIMSDQLGNTLQKFITKNHENASLSEEKKADIIKNINKSDENL</sequence>
<evidence type="ECO:0000313" key="2">
    <source>
        <dbReference type="Proteomes" id="UP000179797"/>
    </source>
</evidence>
<name>A0A1S1YVP7_FLAPC</name>
<keyword evidence="2" id="KW-1185">Reference proteome</keyword>
<dbReference type="OrthoDB" id="886726at2"/>
<dbReference type="Proteomes" id="UP000179797">
    <property type="component" value="Unassembled WGS sequence"/>
</dbReference>
<dbReference type="AlphaFoldDB" id="A0A1S1YVP7"/>
<dbReference type="STRING" id="915059.NH26_01360"/>
<dbReference type="EMBL" id="JRYR02000001">
    <property type="protein sequence ID" value="OHX65092.1"/>
    <property type="molecule type" value="Genomic_DNA"/>
</dbReference>
<proteinExistence type="predicted"/>
<accession>A0A1S1YVP7</accession>
<organism evidence="1 2">
    <name type="scientific">Flammeovirga pacifica</name>
    <dbReference type="NCBI Taxonomy" id="915059"/>
    <lineage>
        <taxon>Bacteria</taxon>
        <taxon>Pseudomonadati</taxon>
        <taxon>Bacteroidota</taxon>
        <taxon>Cytophagia</taxon>
        <taxon>Cytophagales</taxon>
        <taxon>Flammeovirgaceae</taxon>
        <taxon>Flammeovirga</taxon>
    </lineage>
</organism>
<evidence type="ECO:0008006" key="3">
    <source>
        <dbReference type="Google" id="ProtNLM"/>
    </source>
</evidence>
<gene>
    <name evidence="1" type="ORF">NH26_01360</name>
</gene>
<comment type="caution">
    <text evidence="1">The sequence shown here is derived from an EMBL/GenBank/DDBJ whole genome shotgun (WGS) entry which is preliminary data.</text>
</comment>
<evidence type="ECO:0000313" key="1">
    <source>
        <dbReference type="EMBL" id="OHX65092.1"/>
    </source>
</evidence>
<reference evidence="1 2" key="1">
    <citation type="journal article" date="2012" name="Int. J. Syst. Evol. Microbiol.">
        <title>Flammeovirga pacifica sp. nov., isolated from deep-sea sediment.</title>
        <authorList>
            <person name="Xu H."/>
            <person name="Fu Y."/>
            <person name="Yang N."/>
            <person name="Ding Z."/>
            <person name="Lai Q."/>
            <person name="Zeng R."/>
        </authorList>
    </citation>
    <scope>NUCLEOTIDE SEQUENCE [LARGE SCALE GENOMIC DNA]</scope>
    <source>
        <strain evidence="2">DSM 24597 / LMG 26175 / WPAGA1</strain>
    </source>
</reference>
<protein>
    <recommendedName>
        <fullName evidence="3">Zinc-finger domain-containing protein</fullName>
    </recommendedName>
</protein>